<keyword evidence="2" id="KW-1185">Reference proteome</keyword>
<dbReference type="Proteomes" id="UP000694554">
    <property type="component" value="Chromosome 6"/>
</dbReference>
<accession>A0A8C9CHR0</accession>
<dbReference type="Gene3D" id="2.130.10.10">
    <property type="entry name" value="YVTN repeat-like/Quinoprotein amine dehydrogenase"/>
    <property type="match status" value="1"/>
</dbReference>
<evidence type="ECO:0000313" key="1">
    <source>
        <dbReference type="Ensembl" id="ENSPSNP00000022415.1"/>
    </source>
</evidence>
<dbReference type="GeneTree" id="ENSGT00940000154461"/>
<dbReference type="AlphaFoldDB" id="A0A8C9CHR0"/>
<dbReference type="PANTHER" id="PTHR19868">
    <property type="entry name" value="RECEPTOR FOR ACTIVATED PROTEIN KINASE C RACK1"/>
    <property type="match status" value="1"/>
</dbReference>
<dbReference type="InterPro" id="IPR015943">
    <property type="entry name" value="WD40/YVTN_repeat-like_dom_sf"/>
</dbReference>
<dbReference type="GO" id="GO:0045182">
    <property type="term" value="F:translation regulator activity"/>
    <property type="evidence" value="ECO:0007669"/>
    <property type="project" value="InterPro"/>
</dbReference>
<proteinExistence type="predicted"/>
<reference evidence="1" key="3">
    <citation type="submission" date="2025-09" db="UniProtKB">
        <authorList>
            <consortium name="Ensembl"/>
        </authorList>
    </citation>
    <scope>IDENTIFICATION</scope>
</reference>
<dbReference type="SUPFAM" id="SSF75011">
    <property type="entry name" value="3-carboxy-cis,cis-mucoante lactonizing enzyme"/>
    <property type="match status" value="1"/>
</dbReference>
<name>A0A8C9CHR0_PHOSS</name>
<dbReference type="FunFam" id="2.130.10.10:FF:000615">
    <property type="entry name" value="Receptor for activated C kinase 1"/>
    <property type="match status" value="1"/>
</dbReference>
<reference evidence="1" key="2">
    <citation type="submission" date="2025-08" db="UniProtKB">
        <authorList>
            <consortium name="Ensembl"/>
        </authorList>
    </citation>
    <scope>IDENTIFICATION</scope>
</reference>
<sequence>DIWDKRNCILNEGKHLSTLDGVDIISAPCFSPNRHWLCCHRPSIQIWDLKGKVMVDELKQRVISTSSKARLPQCDSLASSAVGQTLFAGYTDNLERVSQVTIDTH</sequence>
<dbReference type="InterPro" id="IPR045223">
    <property type="entry name" value="RACK1-like"/>
</dbReference>
<dbReference type="GO" id="GO:0043022">
    <property type="term" value="F:ribosome binding"/>
    <property type="evidence" value="ECO:0007669"/>
    <property type="project" value="InterPro"/>
</dbReference>
<protein>
    <submittedName>
        <fullName evidence="1">Uncharacterized protein</fullName>
    </submittedName>
</protein>
<reference evidence="1" key="1">
    <citation type="submission" date="2019-08" db="EMBL/GenBank/DDBJ databases">
        <title>Phocoena sinus (Vaquita) genome, mPhoSin1, primary haplotype.</title>
        <authorList>
            <person name="Morin P."/>
            <person name="Mountcastle J."/>
            <person name="Fungtammasan C."/>
            <person name="Rhie A."/>
            <person name="Rojas-Bracho L."/>
            <person name="Smith C.R."/>
            <person name="Taylor B.L."/>
            <person name="Gulland F.M.D."/>
            <person name="Musser W."/>
            <person name="Houck M."/>
            <person name="Haase B."/>
            <person name="Paez S."/>
            <person name="Howe K."/>
            <person name="Torrance J."/>
            <person name="Formenti G."/>
            <person name="Phillippy A."/>
            <person name="Ryder O."/>
            <person name="Jarvis E.D."/>
            <person name="Fedrigo O."/>
        </authorList>
    </citation>
    <scope>NUCLEOTIDE SEQUENCE [LARGE SCALE GENOMIC DNA]</scope>
</reference>
<evidence type="ECO:0000313" key="2">
    <source>
        <dbReference type="Proteomes" id="UP000694554"/>
    </source>
</evidence>
<dbReference type="Ensembl" id="ENSPSNT00000025212.1">
    <property type="protein sequence ID" value="ENSPSNP00000022415.1"/>
    <property type="gene ID" value="ENSPSNG00000016443.1"/>
</dbReference>
<organism evidence="1 2">
    <name type="scientific">Phocoena sinus</name>
    <name type="common">Vaquita</name>
    <dbReference type="NCBI Taxonomy" id="42100"/>
    <lineage>
        <taxon>Eukaryota</taxon>
        <taxon>Metazoa</taxon>
        <taxon>Chordata</taxon>
        <taxon>Craniata</taxon>
        <taxon>Vertebrata</taxon>
        <taxon>Euteleostomi</taxon>
        <taxon>Mammalia</taxon>
        <taxon>Eutheria</taxon>
        <taxon>Laurasiatheria</taxon>
        <taxon>Artiodactyla</taxon>
        <taxon>Whippomorpha</taxon>
        <taxon>Cetacea</taxon>
        <taxon>Odontoceti</taxon>
        <taxon>Phocoenidae</taxon>
        <taxon>Phocoena</taxon>
    </lineage>
</organism>